<feature type="compositionally biased region" description="Polar residues" evidence="1">
    <location>
        <begin position="116"/>
        <end position="125"/>
    </location>
</feature>
<reference evidence="3" key="1">
    <citation type="submission" date="2020-03" db="EMBL/GenBank/DDBJ databases">
        <title>The deep terrestrial virosphere.</title>
        <authorList>
            <person name="Holmfeldt K."/>
            <person name="Nilsson E."/>
            <person name="Simone D."/>
            <person name="Lopez-Fernandez M."/>
            <person name="Wu X."/>
            <person name="de Brujin I."/>
            <person name="Lundin D."/>
            <person name="Andersson A."/>
            <person name="Bertilsson S."/>
            <person name="Dopson M."/>
        </authorList>
    </citation>
    <scope>NUCLEOTIDE SEQUENCE</scope>
    <source>
        <strain evidence="3">MM171A00110</strain>
    </source>
</reference>
<gene>
    <name evidence="3" type="ORF">MM171A00110_0076</name>
</gene>
<feature type="region of interest" description="Disordered" evidence="1">
    <location>
        <begin position="96"/>
        <end position="148"/>
    </location>
</feature>
<proteinExistence type="predicted"/>
<feature type="domain" description="DnaT DNA-binding" evidence="2">
    <location>
        <begin position="174"/>
        <end position="242"/>
    </location>
</feature>
<dbReference type="Pfam" id="PF13730">
    <property type="entry name" value="HTH_36"/>
    <property type="match status" value="1"/>
</dbReference>
<name>A0A6M3M800_9ZZZZ</name>
<organism evidence="3">
    <name type="scientific">viral metagenome</name>
    <dbReference type="NCBI Taxonomy" id="1070528"/>
    <lineage>
        <taxon>unclassified sequences</taxon>
        <taxon>metagenomes</taxon>
        <taxon>organismal metagenomes</taxon>
    </lineage>
</organism>
<dbReference type="AlphaFoldDB" id="A0A6M3M800"/>
<dbReference type="InterPro" id="IPR036388">
    <property type="entry name" value="WH-like_DNA-bd_sf"/>
</dbReference>
<dbReference type="EMBL" id="MT143708">
    <property type="protein sequence ID" value="QJB01416.1"/>
    <property type="molecule type" value="Genomic_DNA"/>
</dbReference>
<evidence type="ECO:0000313" key="3">
    <source>
        <dbReference type="EMBL" id="QJB01416.1"/>
    </source>
</evidence>
<dbReference type="InterPro" id="IPR040480">
    <property type="entry name" value="DnaT_DNA_bind"/>
</dbReference>
<dbReference type="Pfam" id="PF17948">
    <property type="entry name" value="DnaT"/>
    <property type="match status" value="1"/>
</dbReference>
<protein>
    <submittedName>
        <fullName evidence="3">Putative DNA binding, helix-turn-helix domain containing protein</fullName>
    </submittedName>
</protein>
<accession>A0A6M3M800</accession>
<feature type="compositionally biased region" description="Acidic residues" evidence="1">
    <location>
        <begin position="249"/>
        <end position="258"/>
    </location>
</feature>
<evidence type="ECO:0000259" key="2">
    <source>
        <dbReference type="Pfam" id="PF17948"/>
    </source>
</evidence>
<feature type="region of interest" description="Disordered" evidence="1">
    <location>
        <begin position="241"/>
        <end position="266"/>
    </location>
</feature>
<sequence>MSVQAMSWALSLPIQSLKDSSARHVLLCLANYAGSNGAGAFPSASTLAQDTGLSERTVRYKLDDLEKSGLIQKGNQAIAAVHIDRHDRRPVVYDLQLSRGANPAPRTKRGADDATGCNSQQNGVQPGTERGAEAAPNTSINHQGTEEQQQREIADVIAGQDQAAIEELDHRQRFAMFAEWAFPESYMTTQLKIACLPADSITDELLAGFKGFFVAKSSTVDTAAGWCYRLANWIKRDRVKTAGSASADGPDEFDDEDTQWMNGGSK</sequence>
<dbReference type="Gene3D" id="1.10.10.10">
    <property type="entry name" value="Winged helix-like DNA-binding domain superfamily/Winged helix DNA-binding domain"/>
    <property type="match status" value="1"/>
</dbReference>
<evidence type="ECO:0000256" key="1">
    <source>
        <dbReference type="SAM" id="MobiDB-lite"/>
    </source>
</evidence>